<keyword evidence="3" id="KW-1185">Reference proteome</keyword>
<accession>A0ABV2DSK7</accession>
<dbReference type="SUPFAM" id="SSF52540">
    <property type="entry name" value="P-loop containing nucleoside triphosphate hydrolases"/>
    <property type="match status" value="1"/>
</dbReference>
<proteinExistence type="predicted"/>
<evidence type="ECO:0000313" key="2">
    <source>
        <dbReference type="EMBL" id="MET2833050.1"/>
    </source>
</evidence>
<dbReference type="Gene3D" id="3.40.50.300">
    <property type="entry name" value="P-loop containing nucleotide triphosphate hydrolases"/>
    <property type="match status" value="2"/>
</dbReference>
<dbReference type="InterPro" id="IPR051162">
    <property type="entry name" value="T4SS_component"/>
</dbReference>
<reference evidence="2 3" key="1">
    <citation type="submission" date="2024-06" db="EMBL/GenBank/DDBJ databases">
        <authorList>
            <person name="Kim D.-U."/>
        </authorList>
    </citation>
    <scope>NUCLEOTIDE SEQUENCE [LARGE SCALE GENOMIC DNA]</scope>
    <source>
        <strain evidence="2 3">KACC15460</strain>
    </source>
</reference>
<comment type="caution">
    <text evidence="2">The sequence shown here is derived from an EMBL/GenBank/DDBJ whole genome shotgun (WGS) entry which is preliminary data.</text>
</comment>
<dbReference type="Proteomes" id="UP001548832">
    <property type="component" value="Unassembled WGS sequence"/>
</dbReference>
<evidence type="ECO:0008006" key="4">
    <source>
        <dbReference type="Google" id="ProtNLM"/>
    </source>
</evidence>
<protein>
    <recommendedName>
        <fullName evidence="4">ATP-binding protein</fullName>
    </recommendedName>
</protein>
<organism evidence="2 3">
    <name type="scientific">Mesorhizobium shangrilense</name>
    <dbReference type="NCBI Taxonomy" id="460060"/>
    <lineage>
        <taxon>Bacteria</taxon>
        <taxon>Pseudomonadati</taxon>
        <taxon>Pseudomonadota</taxon>
        <taxon>Alphaproteobacteria</taxon>
        <taxon>Hyphomicrobiales</taxon>
        <taxon>Phyllobacteriaceae</taxon>
        <taxon>Mesorhizobium</taxon>
    </lineage>
</organism>
<feature type="region of interest" description="Disordered" evidence="1">
    <location>
        <begin position="282"/>
        <end position="329"/>
    </location>
</feature>
<name>A0ABV2DSK7_9HYPH</name>
<evidence type="ECO:0000256" key="1">
    <source>
        <dbReference type="SAM" id="MobiDB-lite"/>
    </source>
</evidence>
<dbReference type="InterPro" id="IPR027417">
    <property type="entry name" value="P-loop_NTPase"/>
</dbReference>
<dbReference type="RefSeq" id="WP_354465294.1">
    <property type="nucleotide sequence ID" value="NZ_JBEWSZ010000021.1"/>
</dbReference>
<dbReference type="PANTHER" id="PTHR30121">
    <property type="entry name" value="UNCHARACTERIZED PROTEIN YJGR-RELATED"/>
    <property type="match status" value="1"/>
</dbReference>
<sequence>MTAEQYIAQATALRVATAINRGSHLFCQELPLMDVERFLQLLAGMKLNLKLVSLALVGYQLTDADFRARLNNLGLAVGYATTDLHVAADWRNKPVAHPCIIALAVGRHPGVSTLAHFPQSTARELAEILIDWARTSDAGLIATSRQRDLLDALLEARELAPLVSLSGIADFLSAWKEARADNELDAPRRALPRLGLLPDRNLLSADRSVSERMYSNFALTRTLSSMAGSRLDAIRRRARKDADTARRDEVLIILARVDALRRTGDSASYGALEFEDAQKLVKPAKDEPPTNEPSTPSPDQPPEEPVPDAPEIRDDTGVAADGGSALIDGDDSRLEEIVAGVEAALADALDQESEEVKGSYEVGGEELPFQFPLDRGFLTWVRAFCSPDFWGGYYRTETTSFEEALADYRQCDPALFQPCTSTIAHDGETYDLRSILQPMQVELQRAGASAEDFCGLWDQIVAARNLVLSSLDILVQQPMLAIAGKAELAGAVAELVRAWERFYGKLAEHHNAMHEIDHAWTRTLFEAVAVLDVVQIETRVDADTSSWKAVLLPTHPLHLWRYERMASLARGLKLEGSDREAVLAELERPEHYLGVLYLTSFPEGRGGSRPLPVARNYRGLAVFENFKNAYSGLEGVEALQRCIRQFALIYVNHTQPLRIALLNPPDASRLLVRLLDALQLPRGANTTLLIDVYATPDHKNRLRDARRLSMTERDQLEEHIRNGRLRLRVHDELLPLDERLKRFRDAPVHIVAVFDEATTAMRRTPGGTNLLPMSPFAVRRRIEFQGIKKKVELQPSAEETVFRSFYDMVAKLEGAAKGGTPQASADAERMRHHIEEVLLDENPGAFWFFFADRALPSPGGIRAARILERQGRHRRAVCYDASYERLALLLRVPLDQFNLRFPPEELEELLQEGVALIGDGLVDLLKPDGQPDTARVRGLAGTLIAARDYKDRHPDSLLVSVDSELARLWLRLSRHGERCDLLALRNDGDDLVVEVIEVKTCGTGAEVARAEIDKARSQLSATLEAVRSGLQEDEEVPERSPLAAPRQEMLKEVFVHGCQSLTALPADRERWAEWLKALFGEGAASGASRLRGIVYAIELGHNSPPDESAVVDEPFTVLVRRIRETRIQELISSRRSPGQSGGDSGSDREPPVPPAKPIKPSFDSPRPVLGGVRAVVAPTRNASAIPPDAPLAKPAFDGLTKSQGIRFCVGESSGIGTPQNYYFHPSNTKLNQLNIGIVGDLGTGKTQLTKALIYQLTRAAEQNRGHAPKFLIFDYKRDYTKPDFVDAVGARVVKPHHIPLNLFDLGATGDHTIGARLGRVKFLNDVLQKIYGGIGPRQRNHLKTAVLQAYESASGGTPTLRDVLVEYEAIVGDKIDAPYSILSDLADLEIFVPNAADAITFREFFNGVVVIDLAALGIGEKERNMLLVMFLNLFYEYMQGLEKRPYIGETPQLRFIDSMLLVDEADNIMKFNFDVLRQILLQGREFGVGVLLASQYLSHFKTRETDYAEPLLTWFLHKVPNVTVRELDAIGLSNVGPSMIDRVKSLDVHQCLFKTLDVPGRFMRGTPFYELLNDPLRRNYG</sequence>
<feature type="region of interest" description="Disordered" evidence="1">
    <location>
        <begin position="1129"/>
        <end position="1166"/>
    </location>
</feature>
<evidence type="ECO:0000313" key="3">
    <source>
        <dbReference type="Proteomes" id="UP001548832"/>
    </source>
</evidence>
<dbReference type="PANTHER" id="PTHR30121:SF6">
    <property type="entry name" value="SLR6007 PROTEIN"/>
    <property type="match status" value="1"/>
</dbReference>
<gene>
    <name evidence="2" type="ORF">ABVQ20_39820</name>
</gene>
<dbReference type="EMBL" id="JBEWSZ010000021">
    <property type="protein sequence ID" value="MET2833050.1"/>
    <property type="molecule type" value="Genomic_DNA"/>
</dbReference>